<dbReference type="PANTHER" id="PTHR10283">
    <property type="entry name" value="SOLUTE CARRIER FAMILY 13 MEMBER"/>
    <property type="match status" value="1"/>
</dbReference>
<keyword evidence="4 8" id="KW-0812">Transmembrane</keyword>
<dbReference type="OrthoDB" id="6493944at2759"/>
<dbReference type="InterPro" id="IPR001898">
    <property type="entry name" value="SLC13A/DASS"/>
</dbReference>
<dbReference type="KEGG" id="bman:114243480"/>
<dbReference type="GO" id="GO:0015141">
    <property type="term" value="F:succinate transmembrane transporter activity"/>
    <property type="evidence" value="ECO:0007669"/>
    <property type="project" value="TreeGrafter"/>
</dbReference>
<accession>A0A6J2JMP3</accession>
<name>A0A6J2JMP3_BOMMA</name>
<dbReference type="Proteomes" id="UP000504629">
    <property type="component" value="Unplaced"/>
</dbReference>
<gene>
    <name evidence="10" type="primary">LOC114243480</name>
</gene>
<reference evidence="10" key="1">
    <citation type="submission" date="2025-08" db="UniProtKB">
        <authorList>
            <consortium name="RefSeq"/>
        </authorList>
    </citation>
    <scope>IDENTIFICATION</scope>
    <source>
        <tissue evidence="10">Silk gland</tissue>
    </source>
</reference>
<sequence length="647" mass="70095">MSTAVVENGQNVNDEIRGQTYYFPGGGSSASLWQRINLFISIYWKSIIVVLTPLLLLPIPILNNGPAYRCMYVVLIMAVFWVLELLPLPVTSMLPIVLFPTMGILDSDKTCAAYMKETNMMFMGGLMIAAGVQHSKLPKRVALWTVQVVGCSHRRLNFGLTFVTMFISMWVSNAAATTMMVPIVDAILEVLEQQGLGDVYINKKNQPTENGKEAKASGPVKNTDEEAPMPSNITICYYLSIAYASTLGGCGTLVGTATNSAFKGIFDSEFPEYSSSVNFFWFMAYSTPPMLLMQFLVWMSLQITFMGMFRPNSEAAKAVNLASSGSTNTMKVIKETYRSLGPITFHERASGFLFIFAVLLYILRKPGFMPGWADVLTAMKVKDGVTSMFIVILMIILPMSTDFLKFFSSNASYEELAAAKPSPSIVTWNILKEKIPWGLLFLLGGGFALAEGSKATGLSSMIGSSLQGLAGQPHWLVLLVVVLVIQFITEFTSNVAIANLTLPVLANMARVLRIDPRYLMVPATLACSMAFHMPVGTPPNAIVAGVAHIPTARMAVGGIGPKIITTLIVWGSYLTWGSVIFPVGDAPTALYNATATALSANVTLGCDIAYSSLPAAGRFNCTVPGNGTALAEVAKGLFRCDYLPYDS</sequence>
<dbReference type="GO" id="GO:0015137">
    <property type="term" value="F:citrate transmembrane transporter activity"/>
    <property type="evidence" value="ECO:0007669"/>
    <property type="project" value="TreeGrafter"/>
</dbReference>
<dbReference type="PANTHER" id="PTHR10283:SF82">
    <property type="entry name" value="SOLUTE CARRIER FAMILY 13 MEMBER 2"/>
    <property type="match status" value="1"/>
</dbReference>
<dbReference type="Pfam" id="PF00939">
    <property type="entry name" value="Na_sulph_symp"/>
    <property type="match status" value="1"/>
</dbReference>
<evidence type="ECO:0000256" key="1">
    <source>
        <dbReference type="ARBA" id="ARBA00004141"/>
    </source>
</evidence>
<keyword evidence="5 8" id="KW-1133">Transmembrane helix</keyword>
<keyword evidence="9" id="KW-1185">Reference proteome</keyword>
<feature type="transmembrane region" description="Helical" evidence="8">
    <location>
        <begin position="42"/>
        <end position="62"/>
    </location>
</feature>
<dbReference type="RefSeq" id="XP_028030790.1">
    <property type="nucleotide sequence ID" value="XM_028174989.1"/>
</dbReference>
<feature type="transmembrane region" description="Helical" evidence="8">
    <location>
        <begin position="156"/>
        <end position="176"/>
    </location>
</feature>
<feature type="transmembrane region" description="Helical" evidence="8">
    <location>
        <begin position="518"/>
        <end position="535"/>
    </location>
</feature>
<dbReference type="AlphaFoldDB" id="A0A6J2JMP3"/>
<comment type="subcellular location">
    <subcellularLocation>
        <location evidence="1">Membrane</location>
        <topology evidence="1">Multi-pass membrane protein</topology>
    </subcellularLocation>
</comment>
<dbReference type="PROSITE" id="PS01271">
    <property type="entry name" value="NA_SULFATE"/>
    <property type="match status" value="1"/>
</dbReference>
<feature type="transmembrane region" description="Helical" evidence="8">
    <location>
        <begin position="475"/>
        <end position="497"/>
    </location>
</feature>
<dbReference type="GeneID" id="114243480"/>
<evidence type="ECO:0000313" key="9">
    <source>
        <dbReference type="Proteomes" id="UP000504629"/>
    </source>
</evidence>
<feature type="transmembrane region" description="Helical" evidence="8">
    <location>
        <begin position="345"/>
        <end position="364"/>
    </location>
</feature>
<proteinExistence type="inferred from homology"/>
<evidence type="ECO:0000256" key="2">
    <source>
        <dbReference type="ARBA" id="ARBA00006772"/>
    </source>
</evidence>
<dbReference type="GO" id="GO:0005886">
    <property type="term" value="C:plasma membrane"/>
    <property type="evidence" value="ECO:0007669"/>
    <property type="project" value="TreeGrafter"/>
</dbReference>
<feature type="region of interest" description="Disordered" evidence="7">
    <location>
        <begin position="203"/>
        <end position="225"/>
    </location>
</feature>
<evidence type="ECO:0000256" key="6">
    <source>
        <dbReference type="ARBA" id="ARBA00023136"/>
    </source>
</evidence>
<dbReference type="CTD" id="40049"/>
<evidence type="ECO:0000313" key="10">
    <source>
        <dbReference type="RefSeq" id="XP_028030790.1"/>
    </source>
</evidence>
<feature type="transmembrane region" description="Helical" evidence="8">
    <location>
        <begin position="384"/>
        <end position="404"/>
    </location>
</feature>
<organism evidence="9 10">
    <name type="scientific">Bombyx mandarina</name>
    <name type="common">Wild silk moth</name>
    <name type="synonym">Wild silkworm</name>
    <dbReference type="NCBI Taxonomy" id="7092"/>
    <lineage>
        <taxon>Eukaryota</taxon>
        <taxon>Metazoa</taxon>
        <taxon>Ecdysozoa</taxon>
        <taxon>Arthropoda</taxon>
        <taxon>Hexapoda</taxon>
        <taxon>Insecta</taxon>
        <taxon>Pterygota</taxon>
        <taxon>Neoptera</taxon>
        <taxon>Endopterygota</taxon>
        <taxon>Lepidoptera</taxon>
        <taxon>Glossata</taxon>
        <taxon>Ditrysia</taxon>
        <taxon>Bombycoidea</taxon>
        <taxon>Bombycidae</taxon>
        <taxon>Bombycinae</taxon>
        <taxon>Bombyx</taxon>
    </lineage>
</organism>
<feature type="transmembrane region" description="Helical" evidence="8">
    <location>
        <begin position="74"/>
        <end position="98"/>
    </location>
</feature>
<keyword evidence="3" id="KW-0813">Transport</keyword>
<evidence type="ECO:0000256" key="8">
    <source>
        <dbReference type="SAM" id="Phobius"/>
    </source>
</evidence>
<keyword evidence="6 8" id="KW-0472">Membrane</keyword>
<comment type="similarity">
    <text evidence="2">Belongs to the SLC13A/DASS transporter (TC 2.A.47) family. NADC subfamily.</text>
</comment>
<evidence type="ECO:0000256" key="4">
    <source>
        <dbReference type="ARBA" id="ARBA00022692"/>
    </source>
</evidence>
<feature type="transmembrane region" description="Helical" evidence="8">
    <location>
        <begin position="279"/>
        <end position="301"/>
    </location>
</feature>
<dbReference type="InterPro" id="IPR031312">
    <property type="entry name" value="Na/sul_symport_CS"/>
</dbReference>
<evidence type="ECO:0000256" key="3">
    <source>
        <dbReference type="ARBA" id="ARBA00022448"/>
    </source>
</evidence>
<protein>
    <submittedName>
        <fullName evidence="10">Protein I'm not dead yet</fullName>
    </submittedName>
</protein>
<evidence type="ECO:0000256" key="5">
    <source>
        <dbReference type="ARBA" id="ARBA00022989"/>
    </source>
</evidence>
<evidence type="ECO:0000256" key="7">
    <source>
        <dbReference type="SAM" id="MobiDB-lite"/>
    </source>
</evidence>